<dbReference type="PRINTS" id="PR01805">
    <property type="entry name" value="VACJLIPOPROT"/>
</dbReference>
<dbReference type="PANTHER" id="PTHR30035:SF3">
    <property type="entry name" value="INTERMEMBRANE PHOSPHOLIPID TRANSPORT SYSTEM LIPOPROTEIN MLAA"/>
    <property type="match status" value="1"/>
</dbReference>
<evidence type="ECO:0000256" key="4">
    <source>
        <dbReference type="SAM" id="SignalP"/>
    </source>
</evidence>
<dbReference type="AlphaFoldDB" id="A0A9D2KRE7"/>
<dbReference type="EMBL" id="DWZD01000014">
    <property type="protein sequence ID" value="HJA78301.1"/>
    <property type="molecule type" value="Genomic_DNA"/>
</dbReference>
<proteinExistence type="inferred from homology"/>
<dbReference type="InterPro" id="IPR007428">
    <property type="entry name" value="MlaA"/>
</dbReference>
<evidence type="ECO:0000256" key="3">
    <source>
        <dbReference type="SAM" id="MobiDB-lite"/>
    </source>
</evidence>
<dbReference type="PANTHER" id="PTHR30035">
    <property type="entry name" value="LIPOPROTEIN VACJ-RELATED"/>
    <property type="match status" value="1"/>
</dbReference>
<keyword evidence="2 4" id="KW-0732">Signal</keyword>
<name>A0A9D2KRE7_9BACT</name>
<dbReference type="Proteomes" id="UP000823821">
    <property type="component" value="Unassembled WGS sequence"/>
</dbReference>
<dbReference type="GO" id="GO:0016020">
    <property type="term" value="C:membrane"/>
    <property type="evidence" value="ECO:0007669"/>
    <property type="project" value="InterPro"/>
</dbReference>
<evidence type="ECO:0000313" key="6">
    <source>
        <dbReference type="Proteomes" id="UP000823821"/>
    </source>
</evidence>
<feature type="chain" id="PRO_5039019615" evidence="4">
    <location>
        <begin position="19"/>
        <end position="274"/>
    </location>
</feature>
<evidence type="ECO:0000313" key="5">
    <source>
        <dbReference type="EMBL" id="HJA78301.1"/>
    </source>
</evidence>
<sequence>MLVCAVLLLLLAATGAQAKPTYTRLSPEPTRQSPSSLYDAESPALPDGAISVTPPDTEFSDSLDDYGDTPVESIADPLEPWNRFWFAFNDVFYLYVADPIYSFYETITPVQFRRGMSNLYKHVLFPTRFVNNILQFRFKEAGVEFGRFIINTFVGFGVVDVAKHKKTLVPVDPSGEDFGQTLGRWGLGHGCYLVLPFLGPSSLRDGIGRIGDCFTDPIFYVYPWELATASELWLRFNTLDTLLPTYKSLKDAAVDPYIATREAYTAYRKQQVIR</sequence>
<reference evidence="5" key="2">
    <citation type="submission" date="2021-04" db="EMBL/GenBank/DDBJ databases">
        <authorList>
            <person name="Gilroy R."/>
        </authorList>
    </citation>
    <scope>NUCLEOTIDE SEQUENCE</scope>
    <source>
        <strain evidence="5">5032</strain>
    </source>
</reference>
<evidence type="ECO:0000256" key="2">
    <source>
        <dbReference type="ARBA" id="ARBA00022729"/>
    </source>
</evidence>
<feature type="signal peptide" evidence="4">
    <location>
        <begin position="1"/>
        <end position="18"/>
    </location>
</feature>
<accession>A0A9D2KRE7</accession>
<organism evidence="5 6">
    <name type="scientific">Candidatus Desulfovibrio intestinavium</name>
    <dbReference type="NCBI Taxonomy" id="2838534"/>
    <lineage>
        <taxon>Bacteria</taxon>
        <taxon>Pseudomonadati</taxon>
        <taxon>Thermodesulfobacteriota</taxon>
        <taxon>Desulfovibrionia</taxon>
        <taxon>Desulfovibrionales</taxon>
        <taxon>Desulfovibrionaceae</taxon>
        <taxon>Desulfovibrio</taxon>
    </lineage>
</organism>
<gene>
    <name evidence="5" type="ORF">H9784_01835</name>
</gene>
<protein>
    <submittedName>
        <fullName evidence="5">VacJ family lipoprotein</fullName>
    </submittedName>
</protein>
<feature type="region of interest" description="Disordered" evidence="3">
    <location>
        <begin position="21"/>
        <end position="42"/>
    </location>
</feature>
<dbReference type="GO" id="GO:0120010">
    <property type="term" value="P:intermembrane phospholipid transfer"/>
    <property type="evidence" value="ECO:0007669"/>
    <property type="project" value="TreeGrafter"/>
</dbReference>
<reference evidence="5" key="1">
    <citation type="journal article" date="2021" name="PeerJ">
        <title>Extensive microbial diversity within the chicken gut microbiome revealed by metagenomics and culture.</title>
        <authorList>
            <person name="Gilroy R."/>
            <person name="Ravi A."/>
            <person name="Getino M."/>
            <person name="Pursley I."/>
            <person name="Horton D.L."/>
            <person name="Alikhan N.F."/>
            <person name="Baker D."/>
            <person name="Gharbi K."/>
            <person name="Hall N."/>
            <person name="Watson M."/>
            <person name="Adriaenssens E.M."/>
            <person name="Foster-Nyarko E."/>
            <person name="Jarju S."/>
            <person name="Secka A."/>
            <person name="Antonio M."/>
            <person name="Oren A."/>
            <person name="Chaudhuri R.R."/>
            <person name="La Ragione R."/>
            <person name="Hildebrand F."/>
            <person name="Pallen M.J."/>
        </authorList>
    </citation>
    <scope>NUCLEOTIDE SEQUENCE</scope>
    <source>
        <strain evidence="5">5032</strain>
    </source>
</reference>
<evidence type="ECO:0000256" key="1">
    <source>
        <dbReference type="ARBA" id="ARBA00010634"/>
    </source>
</evidence>
<keyword evidence="5" id="KW-0449">Lipoprotein</keyword>
<comment type="similarity">
    <text evidence="1">Belongs to the MlaA family.</text>
</comment>
<comment type="caution">
    <text evidence="5">The sequence shown here is derived from an EMBL/GenBank/DDBJ whole genome shotgun (WGS) entry which is preliminary data.</text>
</comment>
<dbReference type="Pfam" id="PF04333">
    <property type="entry name" value="MlaA"/>
    <property type="match status" value="1"/>
</dbReference>